<comment type="caution">
    <text evidence="6">The sequence shown here is derived from an EMBL/GenBank/DDBJ whole genome shotgun (WGS) entry which is preliminary data.</text>
</comment>
<dbReference type="SUPFAM" id="SSF53271">
    <property type="entry name" value="PRTase-like"/>
    <property type="match status" value="1"/>
</dbReference>
<evidence type="ECO:0000313" key="7">
    <source>
        <dbReference type="Proteomes" id="UP000308671"/>
    </source>
</evidence>
<dbReference type="EMBL" id="PQXL01000364">
    <property type="protein sequence ID" value="THV46731.1"/>
    <property type="molecule type" value="Genomic_DNA"/>
</dbReference>
<dbReference type="Pfam" id="PF00156">
    <property type="entry name" value="Pribosyltran"/>
    <property type="match status" value="1"/>
</dbReference>
<dbReference type="GO" id="GO:0071949">
    <property type="term" value="F:FAD binding"/>
    <property type="evidence" value="ECO:0007669"/>
    <property type="project" value="InterPro"/>
</dbReference>
<evidence type="ECO:0000259" key="5">
    <source>
        <dbReference type="PROSITE" id="PS51387"/>
    </source>
</evidence>
<gene>
    <name evidence="6" type="ORF">BGAL_0364g00050</name>
</gene>
<feature type="domain" description="FAD-binding PCMH-type" evidence="5">
    <location>
        <begin position="311"/>
        <end position="505"/>
    </location>
</feature>
<dbReference type="SUPFAM" id="SSF53335">
    <property type="entry name" value="S-adenosyl-L-methionine-dependent methyltransferases"/>
    <property type="match status" value="1"/>
</dbReference>
<dbReference type="InterPro" id="IPR027417">
    <property type="entry name" value="P-loop_NTPase"/>
</dbReference>
<dbReference type="OrthoDB" id="363185at2759"/>
<dbReference type="Pfam" id="PF01565">
    <property type="entry name" value="FAD_binding_4"/>
    <property type="match status" value="1"/>
</dbReference>
<keyword evidence="2" id="KW-0285">Flavoprotein</keyword>
<dbReference type="Gene3D" id="3.40.50.2020">
    <property type="match status" value="1"/>
</dbReference>
<comment type="similarity">
    <text evidence="1">Belongs to the oxygen-dependent FAD-linked oxidoreductase family.</text>
</comment>
<dbReference type="Gene3D" id="3.40.462.20">
    <property type="match status" value="1"/>
</dbReference>
<reference evidence="6 7" key="1">
    <citation type="submission" date="2017-12" db="EMBL/GenBank/DDBJ databases">
        <title>Comparative genomics of Botrytis spp.</title>
        <authorList>
            <person name="Valero-Jimenez C.A."/>
            <person name="Tapia P."/>
            <person name="Veloso J."/>
            <person name="Silva-Moreno E."/>
            <person name="Staats M."/>
            <person name="Valdes J.H."/>
            <person name="Van Kan J.A.L."/>
        </authorList>
    </citation>
    <scope>NUCLEOTIDE SEQUENCE [LARGE SCALE GENOMIC DNA]</scope>
    <source>
        <strain evidence="6 7">MUCL435</strain>
    </source>
</reference>
<evidence type="ECO:0000256" key="3">
    <source>
        <dbReference type="ARBA" id="ARBA00022827"/>
    </source>
</evidence>
<evidence type="ECO:0000256" key="2">
    <source>
        <dbReference type="ARBA" id="ARBA00022630"/>
    </source>
</evidence>
<dbReference type="GO" id="GO:0006695">
    <property type="term" value="P:cholesterol biosynthetic process"/>
    <property type="evidence" value="ECO:0007669"/>
    <property type="project" value="InterPro"/>
</dbReference>
<dbReference type="GO" id="GO:0016491">
    <property type="term" value="F:oxidoreductase activity"/>
    <property type="evidence" value="ECO:0007669"/>
    <property type="project" value="UniProtKB-KW"/>
</dbReference>
<dbReference type="InterPro" id="IPR006094">
    <property type="entry name" value="Oxid_FAD_bind_N"/>
</dbReference>
<dbReference type="GO" id="GO:0004631">
    <property type="term" value="F:phosphomevalonate kinase activity"/>
    <property type="evidence" value="ECO:0007669"/>
    <property type="project" value="InterPro"/>
</dbReference>
<accession>A0A4S8QRA0</accession>
<keyword evidence="4" id="KW-0560">Oxidoreductase</keyword>
<dbReference type="Gene3D" id="3.40.50.150">
    <property type="entry name" value="Vaccinia Virus protein VP39"/>
    <property type="match status" value="1"/>
</dbReference>
<dbReference type="GO" id="GO:0019287">
    <property type="term" value="P:isopentenyl diphosphate biosynthetic process, mevalonate pathway"/>
    <property type="evidence" value="ECO:0007669"/>
    <property type="project" value="UniProtKB-UniPathway"/>
</dbReference>
<dbReference type="Proteomes" id="UP000308671">
    <property type="component" value="Unassembled WGS sequence"/>
</dbReference>
<dbReference type="InterPro" id="IPR016169">
    <property type="entry name" value="FAD-bd_PCMH_sub2"/>
</dbReference>
<dbReference type="Gene3D" id="3.30.465.10">
    <property type="match status" value="1"/>
</dbReference>
<dbReference type="Gene3D" id="3.40.50.300">
    <property type="entry name" value="P-loop containing nucleotide triphosphate hydrolases"/>
    <property type="match status" value="1"/>
</dbReference>
<dbReference type="PANTHER" id="PTHR42973">
    <property type="entry name" value="BINDING OXIDOREDUCTASE, PUTATIVE (AFU_ORTHOLOGUE AFUA_1G17690)-RELATED"/>
    <property type="match status" value="1"/>
</dbReference>
<keyword evidence="3" id="KW-0274">FAD</keyword>
<dbReference type="CDD" id="cd06223">
    <property type="entry name" value="PRTases_typeI"/>
    <property type="match status" value="1"/>
</dbReference>
<dbReference type="InterPro" id="IPR036318">
    <property type="entry name" value="FAD-bd_PCMH-like_sf"/>
</dbReference>
<dbReference type="PANTHER" id="PTHR42973:SF25">
    <property type="entry name" value="PHOSPHOMEVALONATE KINASE"/>
    <property type="match status" value="1"/>
</dbReference>
<organism evidence="6 7">
    <name type="scientific">Botrytis galanthina</name>
    <dbReference type="NCBI Taxonomy" id="278940"/>
    <lineage>
        <taxon>Eukaryota</taxon>
        <taxon>Fungi</taxon>
        <taxon>Dikarya</taxon>
        <taxon>Ascomycota</taxon>
        <taxon>Pezizomycotina</taxon>
        <taxon>Leotiomycetes</taxon>
        <taxon>Helotiales</taxon>
        <taxon>Sclerotiniaceae</taxon>
        <taxon>Botrytis</taxon>
    </lineage>
</organism>
<dbReference type="InterPro" id="IPR050416">
    <property type="entry name" value="FAD-linked_Oxidoreductase"/>
</dbReference>
<proteinExistence type="inferred from homology"/>
<dbReference type="AlphaFoldDB" id="A0A4S8QRA0"/>
<evidence type="ECO:0000256" key="1">
    <source>
        <dbReference type="ARBA" id="ARBA00005466"/>
    </source>
</evidence>
<evidence type="ECO:0000313" key="6">
    <source>
        <dbReference type="EMBL" id="THV46731.1"/>
    </source>
</evidence>
<dbReference type="InterPro" id="IPR016166">
    <property type="entry name" value="FAD-bd_PCMH"/>
</dbReference>
<protein>
    <recommendedName>
        <fullName evidence="5">FAD-binding PCMH-type domain-containing protein</fullName>
    </recommendedName>
</protein>
<evidence type="ECO:0000256" key="4">
    <source>
        <dbReference type="ARBA" id="ARBA00023002"/>
    </source>
</evidence>
<keyword evidence="7" id="KW-1185">Reference proteome</keyword>
<dbReference type="GO" id="GO:0005737">
    <property type="term" value="C:cytoplasm"/>
    <property type="evidence" value="ECO:0007669"/>
    <property type="project" value="InterPro"/>
</dbReference>
<dbReference type="InterPro" id="IPR005919">
    <property type="entry name" value="Pmev_kin_anim"/>
</dbReference>
<dbReference type="UniPathway" id="UPA00057">
    <property type="reaction ID" value="UER00099"/>
</dbReference>
<dbReference type="InterPro" id="IPR000836">
    <property type="entry name" value="PRTase_dom"/>
</dbReference>
<name>A0A4S8QRA0_9HELO</name>
<sequence>MISFSELKRALVENATAEKLSPNQPLSDSQYNSGFETLINGSEWSSYEGFIIPELSQQLKTLLDTRATLSVLEIGPGSKSVLGYVPLHLRRKIGRYTAFEPNLISATSLEDWISSCPESNSPFPCLDTVPDINGAPFVLEDEENNTIQTDASNDVKAFDLILFCHSMYGMKPKERFIRKALRMLVSSPESGKLVIFHRDHSLELNDLASCYTAIFPTAIFSVEDKDEALDAFFPFVTGFVKQDAEVDMTLRIKWRETCRALAFHDEKLPGYLLFSSPQRMVSMTKDANALPYLVSQVPLAKDRIVKSWEARLHQPTSILRPTTVEHVQQCIQWALKHKLKLTVIGGGHSAYCLWPNVVSLDMEAFNRVHIIRSSDSVSKFNTRLGSASLIVAEAGCKAGDIIRKAMEFGLTVPLGSRPSVGAGLWLQGGVGHLSRLHGLACDNIVGAVIVSVISGQILHIGQVPTQNLPAGAIRPKNEIDLLWAIKGAGTNFGIVISVTFKSFWAPNYSVRKWIFPVSRCTEVRLKLGDVKSIAKDLPRSCSIDAYLYSDNNELHLGVTLFQASRNKNFEVPPLVDNILGPVNDYEEVDSVGLFETEMYMSTMRSGQGKTSSFKRCLFLNNIEDTQIIDILTAAIQNRPTPSCYFHLLHCGGAIRDNTTEASAFGCRDWEFACVITGAWSRDQIGTEPVHTTVQWVYDIVKKLLPFCSGVYSADLGPDPRDKTLVTEAFGVNLPRLAQLKRTMDPYNILAYACPLFEPPVKQKLVILVSGDSAAGKDFCAEIWVNVITACTSRMLTARSVSISDATKREYATETGADINRLLLDRSYKEEHRPALTKFYKKQVVNRPRLPMEHFESAVRDSGNLDVLFITGMRDEAPLTTFSPLVPDSRVLDVRVNASLVVLRARKGDHDEEIKATSIDGPNPSTLNYCPSLIFDNETTGREAAETFAKKYLLPFLNDDFTRLANMVRAVPNHPRQGVIFRHVLDICQQPGGLTLCTDLLQRHFIGEWAKVDTLICCESGGFVFASALGARTGIPVALIRGSGKLPPLTISVEKSPSHISSTESGELQQEMFEMDAGLVSKSNSVVVVDDVLATGRTLCAVLKLLMKAGVRPKDIRVMVVAEFPTHSGRELLRRKAFGDVMIQSLLVFGDEGVNCVEKLRVASNREMRSKFHDHVRTFIVTLLELPTLTALGVTGS</sequence>
<dbReference type="InterPro" id="IPR029057">
    <property type="entry name" value="PRTase-like"/>
</dbReference>
<dbReference type="InterPro" id="IPR029063">
    <property type="entry name" value="SAM-dependent_MTases_sf"/>
</dbReference>
<dbReference type="Pfam" id="PF04275">
    <property type="entry name" value="P-mevalo_kinase"/>
    <property type="match status" value="1"/>
</dbReference>
<dbReference type="PROSITE" id="PS51387">
    <property type="entry name" value="FAD_PCMH"/>
    <property type="match status" value="1"/>
</dbReference>
<dbReference type="SUPFAM" id="SSF56176">
    <property type="entry name" value="FAD-binding/transporter-associated domain-like"/>
    <property type="match status" value="1"/>
</dbReference>